<dbReference type="Proteomes" id="UP000694941">
    <property type="component" value="Unplaced"/>
</dbReference>
<keyword evidence="3 6" id="KW-1133">Transmembrane helix</keyword>
<evidence type="ECO:0000256" key="2">
    <source>
        <dbReference type="ARBA" id="ARBA00022692"/>
    </source>
</evidence>
<proteinExistence type="predicted"/>
<evidence type="ECO:0000256" key="3">
    <source>
        <dbReference type="ARBA" id="ARBA00022989"/>
    </source>
</evidence>
<organism evidence="7 8">
    <name type="scientific">Limulus polyphemus</name>
    <name type="common">Atlantic horseshoe crab</name>
    <dbReference type="NCBI Taxonomy" id="6850"/>
    <lineage>
        <taxon>Eukaryota</taxon>
        <taxon>Metazoa</taxon>
        <taxon>Ecdysozoa</taxon>
        <taxon>Arthropoda</taxon>
        <taxon>Chelicerata</taxon>
        <taxon>Merostomata</taxon>
        <taxon>Xiphosura</taxon>
        <taxon>Limulidae</taxon>
        <taxon>Limulus</taxon>
    </lineage>
</organism>
<feature type="transmembrane region" description="Helical" evidence="6">
    <location>
        <begin position="231"/>
        <end position="251"/>
    </location>
</feature>
<gene>
    <name evidence="8" type="primary">LOC106466512</name>
</gene>
<dbReference type="RefSeq" id="XP_013782256.1">
    <property type="nucleotide sequence ID" value="XM_013926802.2"/>
</dbReference>
<keyword evidence="2 6" id="KW-0812">Transmembrane</keyword>
<feature type="compositionally biased region" description="Polar residues" evidence="5">
    <location>
        <begin position="301"/>
        <end position="314"/>
    </location>
</feature>
<evidence type="ECO:0000256" key="1">
    <source>
        <dbReference type="ARBA" id="ARBA00004141"/>
    </source>
</evidence>
<dbReference type="Gene3D" id="1.10.1450.10">
    <property type="entry name" value="Tetraspanin"/>
    <property type="match status" value="1"/>
</dbReference>
<accession>A0ABM1BHS2</accession>
<name>A0ABM1BHS2_LIMPO</name>
<feature type="transmembrane region" description="Helical" evidence="6">
    <location>
        <begin position="87"/>
        <end position="110"/>
    </location>
</feature>
<feature type="transmembrane region" description="Helical" evidence="6">
    <location>
        <begin position="12"/>
        <end position="37"/>
    </location>
</feature>
<reference evidence="8" key="1">
    <citation type="submission" date="2025-08" db="UniProtKB">
        <authorList>
            <consortium name="RefSeq"/>
        </authorList>
    </citation>
    <scope>IDENTIFICATION</scope>
    <source>
        <tissue evidence="8">Muscle</tissue>
    </source>
</reference>
<evidence type="ECO:0000256" key="5">
    <source>
        <dbReference type="SAM" id="MobiDB-lite"/>
    </source>
</evidence>
<evidence type="ECO:0000313" key="7">
    <source>
        <dbReference type="Proteomes" id="UP000694941"/>
    </source>
</evidence>
<keyword evidence="4 6" id="KW-0472">Membrane</keyword>
<evidence type="ECO:0000256" key="4">
    <source>
        <dbReference type="ARBA" id="ARBA00023136"/>
    </source>
</evidence>
<evidence type="ECO:0000313" key="8">
    <source>
        <dbReference type="RefSeq" id="XP_013782256.1"/>
    </source>
</evidence>
<feature type="transmembrane region" description="Helical" evidence="6">
    <location>
        <begin position="57"/>
        <end position="80"/>
    </location>
</feature>
<dbReference type="InterPro" id="IPR008952">
    <property type="entry name" value="Tetraspanin_EC2_sf"/>
</dbReference>
<comment type="subcellular location">
    <subcellularLocation>
        <location evidence="1">Membrane</location>
        <topology evidence="1">Multi-pass membrane protein</topology>
    </subcellularLocation>
</comment>
<evidence type="ECO:0000256" key="6">
    <source>
        <dbReference type="SAM" id="Phobius"/>
    </source>
</evidence>
<protein>
    <submittedName>
        <fullName evidence="8">Tetraspanin-9-like</fullName>
    </submittedName>
</protein>
<dbReference type="GeneID" id="106466512"/>
<dbReference type="InterPro" id="IPR018499">
    <property type="entry name" value="Tetraspanin/Peripherin"/>
</dbReference>
<feature type="region of interest" description="Disordered" evidence="5">
    <location>
        <begin position="301"/>
        <end position="333"/>
    </location>
</feature>
<keyword evidence="7" id="KW-1185">Reference proteome</keyword>
<dbReference type="Pfam" id="PF00335">
    <property type="entry name" value="Tetraspanin"/>
    <property type="match status" value="1"/>
</dbReference>
<dbReference type="SUPFAM" id="SSF48652">
    <property type="entry name" value="Tetraspanin"/>
    <property type="match status" value="1"/>
</dbReference>
<dbReference type="PANTHER" id="PTHR19282">
    <property type="entry name" value="TETRASPANIN"/>
    <property type="match status" value="1"/>
</dbReference>
<sequence>MSPMFFNKAMRYYRFWIYSCNLALLLSVIIFVSLAAWTFSDYRMSFFPTIRLHHPTFIYAYLALILQGGILQAVGCLGALKLNERLLNIYWSLMLMLLVGDVIMGFVWIFHYNHIASHLLSDLRTRLQTEYGNSAEYQSLWDRIQREEHCCGVNEPQDFNLSLWISGQRRDFSRHYQMVPLSCCKNQSGVSDIENVLVNHTWYARSYTLDNVYQDGCYEALFVWFQHSADMLSVLGFCVIAFLKVCFLGILRYEIREMIQKIKILKEIDETSSTLATESHIHIPGSSYQNDTCCPDIRTGNHVTSNNNHVTSEIPSKDKATNGNNNDTEHPLK</sequence>
<dbReference type="PANTHER" id="PTHR19282:SF554">
    <property type="entry name" value="ANTIGEN, PUTATIVE-RELATED"/>
    <property type="match status" value="1"/>
</dbReference>